<evidence type="ECO:0000256" key="4">
    <source>
        <dbReference type="ARBA" id="ARBA00023136"/>
    </source>
</evidence>
<feature type="compositionally biased region" description="Low complexity" evidence="5">
    <location>
        <begin position="16"/>
        <end position="26"/>
    </location>
</feature>
<dbReference type="InterPro" id="IPR050846">
    <property type="entry name" value="TLCD"/>
</dbReference>
<dbReference type="EMBL" id="CAICTM010000298">
    <property type="protein sequence ID" value="CAB9507279.1"/>
    <property type="molecule type" value="Genomic_DNA"/>
</dbReference>
<gene>
    <name evidence="8" type="ORF">SEMRO_299_G111560.1</name>
</gene>
<feature type="domain" description="TLC" evidence="7">
    <location>
        <begin position="110"/>
        <end position="311"/>
    </location>
</feature>
<evidence type="ECO:0000313" key="9">
    <source>
        <dbReference type="Proteomes" id="UP001153069"/>
    </source>
</evidence>
<keyword evidence="4 6" id="KW-0472">Membrane</keyword>
<name>A0A9N8DRH4_9STRA</name>
<feature type="region of interest" description="Disordered" evidence="5">
    <location>
        <begin position="1"/>
        <end position="48"/>
    </location>
</feature>
<organism evidence="8 9">
    <name type="scientific">Seminavis robusta</name>
    <dbReference type="NCBI Taxonomy" id="568900"/>
    <lineage>
        <taxon>Eukaryota</taxon>
        <taxon>Sar</taxon>
        <taxon>Stramenopiles</taxon>
        <taxon>Ochrophyta</taxon>
        <taxon>Bacillariophyta</taxon>
        <taxon>Bacillariophyceae</taxon>
        <taxon>Bacillariophycidae</taxon>
        <taxon>Naviculales</taxon>
        <taxon>Naviculaceae</taxon>
        <taxon>Seminavis</taxon>
    </lineage>
</organism>
<dbReference type="PANTHER" id="PTHR13439">
    <property type="entry name" value="CT120 PROTEIN"/>
    <property type="match status" value="1"/>
</dbReference>
<dbReference type="PANTHER" id="PTHR13439:SF0">
    <property type="entry name" value="TOPOISOMERASE I DAMAGE AFFECTED PROTEIN 4"/>
    <property type="match status" value="1"/>
</dbReference>
<protein>
    <submittedName>
        <fullName evidence="8">TLC domain</fullName>
    </submittedName>
</protein>
<dbReference type="GO" id="GO:0016020">
    <property type="term" value="C:membrane"/>
    <property type="evidence" value="ECO:0007669"/>
    <property type="project" value="UniProtKB-SubCell"/>
</dbReference>
<accession>A0A9N8DRH4</accession>
<dbReference type="AlphaFoldDB" id="A0A9N8DRH4"/>
<dbReference type="Pfam" id="PF03798">
    <property type="entry name" value="TRAM_LAG1_CLN8"/>
    <property type="match status" value="1"/>
</dbReference>
<dbReference type="OrthoDB" id="40784at2759"/>
<feature type="transmembrane region" description="Helical" evidence="6">
    <location>
        <begin position="285"/>
        <end position="305"/>
    </location>
</feature>
<evidence type="ECO:0000256" key="1">
    <source>
        <dbReference type="ARBA" id="ARBA00004141"/>
    </source>
</evidence>
<reference evidence="8" key="1">
    <citation type="submission" date="2020-06" db="EMBL/GenBank/DDBJ databases">
        <authorList>
            <consortium name="Plant Systems Biology data submission"/>
        </authorList>
    </citation>
    <scope>NUCLEOTIDE SEQUENCE</scope>
    <source>
        <strain evidence="8">D6</strain>
    </source>
</reference>
<feature type="transmembrane region" description="Helical" evidence="6">
    <location>
        <begin position="151"/>
        <end position="173"/>
    </location>
</feature>
<dbReference type="InterPro" id="IPR006634">
    <property type="entry name" value="TLC-dom"/>
</dbReference>
<evidence type="ECO:0000256" key="5">
    <source>
        <dbReference type="SAM" id="MobiDB-lite"/>
    </source>
</evidence>
<feature type="transmembrane region" description="Helical" evidence="6">
    <location>
        <begin position="203"/>
        <end position="222"/>
    </location>
</feature>
<evidence type="ECO:0000313" key="8">
    <source>
        <dbReference type="EMBL" id="CAB9507279.1"/>
    </source>
</evidence>
<feature type="compositionally biased region" description="Basic and acidic residues" evidence="5">
    <location>
        <begin position="1"/>
        <end position="10"/>
    </location>
</feature>
<feature type="transmembrane region" description="Helical" evidence="6">
    <location>
        <begin position="112"/>
        <end position="131"/>
    </location>
</feature>
<comment type="subcellular location">
    <subcellularLocation>
        <location evidence="1">Membrane</location>
        <topology evidence="1">Multi-pass membrane protein</topology>
    </subcellularLocation>
</comment>
<evidence type="ECO:0000256" key="2">
    <source>
        <dbReference type="ARBA" id="ARBA00022692"/>
    </source>
</evidence>
<proteinExistence type="predicted"/>
<comment type="caution">
    <text evidence="8">The sequence shown here is derived from an EMBL/GenBank/DDBJ whole genome shotgun (WGS) entry which is preliminary data.</text>
</comment>
<keyword evidence="3 6" id="KW-1133">Transmembrane helix</keyword>
<keyword evidence="9" id="KW-1185">Reference proteome</keyword>
<evidence type="ECO:0000259" key="7">
    <source>
        <dbReference type="Pfam" id="PF03798"/>
    </source>
</evidence>
<feature type="compositionally biased region" description="Pro residues" evidence="5">
    <location>
        <begin position="31"/>
        <end position="41"/>
    </location>
</feature>
<dbReference type="GO" id="GO:0055088">
    <property type="term" value="P:lipid homeostasis"/>
    <property type="evidence" value="ECO:0007669"/>
    <property type="project" value="TreeGrafter"/>
</dbReference>
<keyword evidence="2 6" id="KW-0812">Transmembrane</keyword>
<sequence>MAPRIADEPSRSLSHAAAVAAQVEAARSNTSPPPATPPPMMKPERQESALRRLGRRLRRRSLSAPPSLSRGRSSLLEEHFCVEKEENTNKVVAVLPGVPKHPENWSRDLHDFFNLVVLVPVVALNMMNWSWDTILQNPSKLQSLGDAWTGEYYYEFFYATILYFIADLIWIVVAPDCVRSPSVIIQHHLATLVYIMVPHSVPPVRWCMGACMIVEINTWLLIARRVFNKQGFPPWIVDLSFVSIRIKLISILFYITWIAIRCVLYPYMLIPIWQLYFWYSQERGSYWNVILVCFPMHAVFCALNIKWSYDLFSSKIRYWKRRGVSSEEDAEKEKGL</sequence>
<feature type="transmembrane region" description="Helical" evidence="6">
    <location>
        <begin position="251"/>
        <end position="273"/>
    </location>
</feature>
<evidence type="ECO:0000256" key="3">
    <source>
        <dbReference type="ARBA" id="ARBA00022989"/>
    </source>
</evidence>
<dbReference type="Proteomes" id="UP001153069">
    <property type="component" value="Unassembled WGS sequence"/>
</dbReference>
<evidence type="ECO:0000256" key="6">
    <source>
        <dbReference type="SAM" id="Phobius"/>
    </source>
</evidence>
<dbReference type="GO" id="GO:0005783">
    <property type="term" value="C:endoplasmic reticulum"/>
    <property type="evidence" value="ECO:0007669"/>
    <property type="project" value="TreeGrafter"/>
</dbReference>